<dbReference type="SUPFAM" id="SSF46689">
    <property type="entry name" value="Homeodomain-like"/>
    <property type="match status" value="1"/>
</dbReference>
<dbReference type="PANTHER" id="PTHR30514">
    <property type="entry name" value="GLUCOKINASE"/>
    <property type="match status" value="1"/>
</dbReference>
<dbReference type="OrthoDB" id="9814005at2"/>
<keyword evidence="2" id="KW-0238">DNA-binding</keyword>
<evidence type="ECO:0000259" key="4">
    <source>
        <dbReference type="PROSITE" id="PS51071"/>
    </source>
</evidence>
<sequence>MQDSSQLINLQNEIRQQYDSLSKRLKQVARYILDNHNSIVFDTVAVIAEKADVPPSTLIRFANNFGFSGFNEMKQIFRENLMEETANYTERLQILRQLEPKQDVQESASDILNVFAHANSQALHQLANQTSLAQLEAAVDILHTANNIFIIGLKRSFSIACYLDYALHHLDTRSFIINGLGGMFDEQLSQVKEGDAIVAISFSPYAKETIEIMNTTAQKGIKQIAITDSQISPLLTFSDASFVIKEAQIHGFRSQSATMTLVQTLAIALAIKKEADQEAQKKHASSA</sequence>
<dbReference type="SUPFAM" id="SSF53697">
    <property type="entry name" value="SIS domain"/>
    <property type="match status" value="1"/>
</dbReference>
<dbReference type="InterPro" id="IPR000281">
    <property type="entry name" value="HTH_RpiR"/>
</dbReference>
<dbReference type="AlphaFoldDB" id="A0A2M8S4V0"/>
<dbReference type="GO" id="GO:0003700">
    <property type="term" value="F:DNA-binding transcription factor activity"/>
    <property type="evidence" value="ECO:0007669"/>
    <property type="project" value="InterPro"/>
</dbReference>
<dbReference type="InterPro" id="IPR046348">
    <property type="entry name" value="SIS_dom_sf"/>
</dbReference>
<dbReference type="GO" id="GO:1901135">
    <property type="term" value="P:carbohydrate derivative metabolic process"/>
    <property type="evidence" value="ECO:0007669"/>
    <property type="project" value="InterPro"/>
</dbReference>
<comment type="caution">
    <text evidence="6">The sequence shown here is derived from an EMBL/GenBank/DDBJ whole genome shotgun (WGS) entry which is preliminary data.</text>
</comment>
<protein>
    <submittedName>
        <fullName evidence="6">Fe-S cluster assembly protein HesB</fullName>
    </submittedName>
</protein>
<dbReference type="Pfam" id="PF01380">
    <property type="entry name" value="SIS"/>
    <property type="match status" value="1"/>
</dbReference>
<dbReference type="Gene3D" id="1.10.10.10">
    <property type="entry name" value="Winged helix-like DNA-binding domain superfamily/Winged helix DNA-binding domain"/>
    <property type="match status" value="1"/>
</dbReference>
<dbReference type="PROSITE" id="PS51071">
    <property type="entry name" value="HTH_RPIR"/>
    <property type="match status" value="1"/>
</dbReference>
<dbReference type="InterPro" id="IPR035472">
    <property type="entry name" value="RpiR-like_SIS"/>
</dbReference>
<dbReference type="GO" id="GO:0003677">
    <property type="term" value="F:DNA binding"/>
    <property type="evidence" value="ECO:0007669"/>
    <property type="project" value="UniProtKB-KW"/>
</dbReference>
<organism evidence="6 7">
    <name type="scientific">Conservatibacter flavescens</name>
    <dbReference type="NCBI Taxonomy" id="28161"/>
    <lineage>
        <taxon>Bacteria</taxon>
        <taxon>Pseudomonadati</taxon>
        <taxon>Pseudomonadota</taxon>
        <taxon>Gammaproteobacteria</taxon>
        <taxon>Pasteurellales</taxon>
        <taxon>Pasteurellaceae</taxon>
        <taxon>Conservatibacter</taxon>
    </lineage>
</organism>
<dbReference type="GO" id="GO:0097367">
    <property type="term" value="F:carbohydrate derivative binding"/>
    <property type="evidence" value="ECO:0007669"/>
    <property type="project" value="InterPro"/>
</dbReference>
<keyword evidence="3" id="KW-0804">Transcription</keyword>
<reference evidence="6 7" key="1">
    <citation type="submission" date="2017-11" db="EMBL/GenBank/DDBJ databases">
        <title>Reclassification of Bisgaard taxon 7 as Conservatibacter flavescens gen. nov., sp. nov.</title>
        <authorList>
            <person name="Christensen H."/>
        </authorList>
    </citation>
    <scope>NUCLEOTIDE SEQUENCE [LARGE SCALE GENOMIC DNA]</scope>
    <source>
        <strain evidence="6 7">7_4</strain>
    </source>
</reference>
<evidence type="ECO:0000313" key="7">
    <source>
        <dbReference type="Proteomes" id="UP000229329"/>
    </source>
</evidence>
<dbReference type="Pfam" id="PF01418">
    <property type="entry name" value="HTH_6"/>
    <property type="match status" value="1"/>
</dbReference>
<evidence type="ECO:0000256" key="2">
    <source>
        <dbReference type="ARBA" id="ARBA00023125"/>
    </source>
</evidence>
<keyword evidence="7" id="KW-1185">Reference proteome</keyword>
<dbReference type="PANTHER" id="PTHR30514:SF20">
    <property type="entry name" value="TRANSCRIPTIONAL REGULATOR"/>
    <property type="match status" value="1"/>
</dbReference>
<dbReference type="InterPro" id="IPR047640">
    <property type="entry name" value="RpiR-like"/>
</dbReference>
<evidence type="ECO:0000256" key="3">
    <source>
        <dbReference type="ARBA" id="ARBA00023163"/>
    </source>
</evidence>
<dbReference type="CDD" id="cd05013">
    <property type="entry name" value="SIS_RpiR"/>
    <property type="match status" value="1"/>
</dbReference>
<dbReference type="InterPro" id="IPR036388">
    <property type="entry name" value="WH-like_DNA-bd_sf"/>
</dbReference>
<evidence type="ECO:0000313" key="6">
    <source>
        <dbReference type="EMBL" id="PJG86118.1"/>
    </source>
</evidence>
<dbReference type="Proteomes" id="UP000229329">
    <property type="component" value="Unassembled WGS sequence"/>
</dbReference>
<dbReference type="RefSeq" id="WP_100288050.1">
    <property type="nucleotide sequence ID" value="NZ_PHHA01000003.1"/>
</dbReference>
<dbReference type="Gene3D" id="3.40.50.10490">
    <property type="entry name" value="Glucose-6-phosphate isomerase like protein, domain 1"/>
    <property type="match status" value="1"/>
</dbReference>
<name>A0A2M8S4V0_9PAST</name>
<dbReference type="InterPro" id="IPR001347">
    <property type="entry name" value="SIS_dom"/>
</dbReference>
<dbReference type="PROSITE" id="PS51464">
    <property type="entry name" value="SIS"/>
    <property type="match status" value="1"/>
</dbReference>
<gene>
    <name evidence="6" type="ORF">CVP05_02805</name>
</gene>
<proteinExistence type="predicted"/>
<dbReference type="EMBL" id="PHHA01000003">
    <property type="protein sequence ID" value="PJG86118.1"/>
    <property type="molecule type" value="Genomic_DNA"/>
</dbReference>
<dbReference type="InterPro" id="IPR009057">
    <property type="entry name" value="Homeodomain-like_sf"/>
</dbReference>
<feature type="domain" description="HTH rpiR-type" evidence="4">
    <location>
        <begin position="8"/>
        <end position="84"/>
    </location>
</feature>
<accession>A0A2M8S4V0</accession>
<feature type="domain" description="SIS" evidence="5">
    <location>
        <begin position="138"/>
        <end position="275"/>
    </location>
</feature>
<keyword evidence="1" id="KW-0805">Transcription regulation</keyword>
<evidence type="ECO:0000259" key="5">
    <source>
        <dbReference type="PROSITE" id="PS51464"/>
    </source>
</evidence>
<evidence type="ECO:0000256" key="1">
    <source>
        <dbReference type="ARBA" id="ARBA00023015"/>
    </source>
</evidence>